<proteinExistence type="predicted"/>
<keyword evidence="2" id="KW-1133">Transmembrane helix</keyword>
<accession>A0ABT5HHM1</accession>
<comment type="caution">
    <text evidence="3">The sequence shown here is derived from an EMBL/GenBank/DDBJ whole genome shotgun (WGS) entry which is preliminary data.</text>
</comment>
<evidence type="ECO:0000256" key="2">
    <source>
        <dbReference type="SAM" id="Phobius"/>
    </source>
</evidence>
<feature type="transmembrane region" description="Helical" evidence="2">
    <location>
        <begin position="33"/>
        <end position="53"/>
    </location>
</feature>
<gene>
    <name evidence="3" type="ORF">PQU98_06325</name>
</gene>
<feature type="transmembrane region" description="Helical" evidence="2">
    <location>
        <begin position="97"/>
        <end position="120"/>
    </location>
</feature>
<protein>
    <recommendedName>
        <fullName evidence="5">Tripartite ATP-independent transporter, DctQ component</fullName>
    </recommendedName>
</protein>
<organism evidence="3 4">
    <name type="scientific">Asticcacaulis machinosus</name>
    <dbReference type="NCBI Taxonomy" id="2984211"/>
    <lineage>
        <taxon>Bacteria</taxon>
        <taxon>Pseudomonadati</taxon>
        <taxon>Pseudomonadota</taxon>
        <taxon>Alphaproteobacteria</taxon>
        <taxon>Caulobacterales</taxon>
        <taxon>Caulobacteraceae</taxon>
        <taxon>Asticcacaulis</taxon>
    </lineage>
</organism>
<dbReference type="Proteomes" id="UP001218579">
    <property type="component" value="Unassembled WGS sequence"/>
</dbReference>
<evidence type="ECO:0008006" key="5">
    <source>
        <dbReference type="Google" id="ProtNLM"/>
    </source>
</evidence>
<feature type="region of interest" description="Disordered" evidence="1">
    <location>
        <begin position="1"/>
        <end position="20"/>
    </location>
</feature>
<evidence type="ECO:0000313" key="3">
    <source>
        <dbReference type="EMBL" id="MDC7675735.1"/>
    </source>
</evidence>
<name>A0ABT5HHM1_9CAUL</name>
<evidence type="ECO:0000256" key="1">
    <source>
        <dbReference type="SAM" id="MobiDB-lite"/>
    </source>
</evidence>
<dbReference type="RefSeq" id="WP_272744059.1">
    <property type="nucleotide sequence ID" value="NZ_JAQQKV010000001.1"/>
</dbReference>
<keyword evidence="2" id="KW-0472">Membrane</keyword>
<feature type="transmembrane region" description="Helical" evidence="2">
    <location>
        <begin position="65"/>
        <end position="85"/>
    </location>
</feature>
<sequence length="130" mass="14200">MDVLQQIFTPPPPAQDSGESCPKPIKPFSSMGALALTLVTATLMNIFLRYIYISTGITGAKVATIAFGLIFYGLCICFYIALALRHQKRSEPIIYPGMLEIALTVFFQVLLMAGTFYGAVKLLKAVPIVH</sequence>
<reference evidence="3 4" key="1">
    <citation type="submission" date="2023-01" db="EMBL/GenBank/DDBJ databases">
        <title>Novel species of the genus Asticcacaulis isolated from rivers.</title>
        <authorList>
            <person name="Lu H."/>
        </authorList>
    </citation>
    <scope>NUCLEOTIDE SEQUENCE [LARGE SCALE GENOMIC DNA]</scope>
    <source>
        <strain evidence="3 4">LKC15W</strain>
    </source>
</reference>
<keyword evidence="2" id="KW-0812">Transmembrane</keyword>
<dbReference type="EMBL" id="JAQQKV010000001">
    <property type="protein sequence ID" value="MDC7675735.1"/>
    <property type="molecule type" value="Genomic_DNA"/>
</dbReference>
<evidence type="ECO:0000313" key="4">
    <source>
        <dbReference type="Proteomes" id="UP001218579"/>
    </source>
</evidence>
<keyword evidence="4" id="KW-1185">Reference proteome</keyword>